<reference evidence="4" key="1">
    <citation type="journal article" date="2020" name="Stud. Mycol.">
        <title>101 Dothideomycetes genomes: a test case for predicting lifestyles and emergence of pathogens.</title>
        <authorList>
            <person name="Haridas S."/>
            <person name="Albert R."/>
            <person name="Binder M."/>
            <person name="Bloem J."/>
            <person name="Labutti K."/>
            <person name="Salamov A."/>
            <person name="Andreopoulos B."/>
            <person name="Baker S."/>
            <person name="Barry K."/>
            <person name="Bills G."/>
            <person name="Bluhm B."/>
            <person name="Cannon C."/>
            <person name="Castanera R."/>
            <person name="Culley D."/>
            <person name="Daum C."/>
            <person name="Ezra D."/>
            <person name="Gonzalez J."/>
            <person name="Henrissat B."/>
            <person name="Kuo A."/>
            <person name="Liang C."/>
            <person name="Lipzen A."/>
            <person name="Lutzoni F."/>
            <person name="Magnuson J."/>
            <person name="Mondo S."/>
            <person name="Nolan M."/>
            <person name="Ohm R."/>
            <person name="Pangilinan J."/>
            <person name="Park H.-J."/>
            <person name="Ramirez L."/>
            <person name="Alfaro M."/>
            <person name="Sun H."/>
            <person name="Tritt A."/>
            <person name="Yoshinaga Y."/>
            <person name="Zwiers L.-H."/>
            <person name="Turgeon B."/>
            <person name="Goodwin S."/>
            <person name="Spatafora J."/>
            <person name="Crous P."/>
            <person name="Grigoriev I."/>
        </authorList>
    </citation>
    <scope>NUCLEOTIDE SEQUENCE</scope>
    <source>
        <strain evidence="4">CBS 113818</strain>
    </source>
</reference>
<name>A0A6A6ZDV3_9PLEO</name>
<feature type="compositionally biased region" description="Basic residues" evidence="3">
    <location>
        <begin position="779"/>
        <end position="791"/>
    </location>
</feature>
<accession>A0A6A6ZDV3</accession>
<feature type="region of interest" description="Disordered" evidence="3">
    <location>
        <begin position="1050"/>
        <end position="1082"/>
    </location>
</feature>
<dbReference type="InterPro" id="IPR051722">
    <property type="entry name" value="Endocytosis_PI4K-reg_protein"/>
</dbReference>
<keyword evidence="5" id="KW-1185">Reference proteome</keyword>
<dbReference type="InterPro" id="IPR019734">
    <property type="entry name" value="TPR_rpt"/>
</dbReference>
<evidence type="ECO:0000256" key="3">
    <source>
        <dbReference type="SAM" id="MobiDB-lite"/>
    </source>
</evidence>
<feature type="compositionally biased region" description="Polar residues" evidence="3">
    <location>
        <begin position="737"/>
        <end position="762"/>
    </location>
</feature>
<feature type="compositionally biased region" description="Basic and acidic residues" evidence="3">
    <location>
        <begin position="858"/>
        <end position="867"/>
    </location>
</feature>
<feature type="compositionally biased region" description="Basic residues" evidence="3">
    <location>
        <begin position="800"/>
        <end position="810"/>
    </location>
</feature>
<dbReference type="InterPro" id="IPR011990">
    <property type="entry name" value="TPR-like_helical_dom_sf"/>
</dbReference>
<dbReference type="PANTHER" id="PTHR23083">
    <property type="entry name" value="TETRATRICOPEPTIDE REPEAT PROTEIN, TPR"/>
    <property type="match status" value="1"/>
</dbReference>
<evidence type="ECO:0000256" key="1">
    <source>
        <dbReference type="ARBA" id="ARBA00002550"/>
    </source>
</evidence>
<protein>
    <submittedName>
        <fullName evidence="4">Filamentation protein-like protein</fullName>
    </submittedName>
</protein>
<dbReference type="Gene3D" id="1.25.40.10">
    <property type="entry name" value="Tetratricopeptide repeat domain"/>
    <property type="match status" value="2"/>
</dbReference>
<comment type="similarity">
    <text evidence="2">Belongs to the YPP1 family.</text>
</comment>
<dbReference type="SUPFAM" id="SSF48452">
    <property type="entry name" value="TPR-like"/>
    <property type="match status" value="1"/>
</dbReference>
<dbReference type="OrthoDB" id="29013at2759"/>
<comment type="function">
    <text evidence="1">Involved in endocytosis.</text>
</comment>
<evidence type="ECO:0000313" key="5">
    <source>
        <dbReference type="Proteomes" id="UP000799424"/>
    </source>
</evidence>
<dbReference type="Proteomes" id="UP000799424">
    <property type="component" value="Unassembled WGS sequence"/>
</dbReference>
<dbReference type="AlphaFoldDB" id="A0A6A6ZDV3"/>
<proteinExistence type="inferred from homology"/>
<dbReference type="EMBL" id="MU006246">
    <property type="protein sequence ID" value="KAF2819200.1"/>
    <property type="molecule type" value="Genomic_DNA"/>
</dbReference>
<evidence type="ECO:0000256" key="2">
    <source>
        <dbReference type="ARBA" id="ARBA00038251"/>
    </source>
</evidence>
<dbReference type="PANTHER" id="PTHR23083:SF464">
    <property type="entry name" value="TETRATRICOPEPTIDE REPEAT DOMAIN 7, ISOFORM A"/>
    <property type="match status" value="1"/>
</dbReference>
<feature type="compositionally biased region" description="Low complexity" evidence="3">
    <location>
        <begin position="1050"/>
        <end position="1063"/>
    </location>
</feature>
<gene>
    <name evidence="4" type="ORF">CC86DRAFT_363241</name>
</gene>
<dbReference type="SMART" id="SM00028">
    <property type="entry name" value="TPR"/>
    <property type="match status" value="4"/>
</dbReference>
<organism evidence="4 5">
    <name type="scientific">Ophiobolus disseminans</name>
    <dbReference type="NCBI Taxonomy" id="1469910"/>
    <lineage>
        <taxon>Eukaryota</taxon>
        <taxon>Fungi</taxon>
        <taxon>Dikarya</taxon>
        <taxon>Ascomycota</taxon>
        <taxon>Pezizomycotina</taxon>
        <taxon>Dothideomycetes</taxon>
        <taxon>Pleosporomycetidae</taxon>
        <taxon>Pleosporales</taxon>
        <taxon>Pleosporineae</taxon>
        <taxon>Phaeosphaeriaceae</taxon>
        <taxon>Ophiobolus</taxon>
    </lineage>
</organism>
<feature type="region of interest" description="Disordered" evidence="3">
    <location>
        <begin position="733"/>
        <end position="900"/>
    </location>
</feature>
<sequence>MVNAPESEKAQRYIQQLDEVRCAGRWSDVPELCRKIEKHAPHRKCLTHTARSEAQIAAFSTQRPSTAASTASHGLSQIIPLLLTLIEGEDGSSQDALQAAVCLGWLHYILEEPGLAVARLPRDFGAVATGTTGGWSQVCVVKGAYLKGAAQEKTGAVGDAVTTYSSIVPWLSSSPVNADSIQSRMWTENVLVRLCQLSDQSTDTGEYVTATEALNNYRYWAKFWEATAKHGGSEVPNAARYRRLAWKAYYDTLSTILRHDLAYESEPTPVTSEKSPLHTISNLRLRQRAELKRVETNYEGLLIKETQFPKASQTNFEIEAWVDSVMDNWRLLCGPTWTDPDLGEGGKEGIARSVLDILYRAATKTFHSTQILRYLFILHASLAEFDLAFKAFDSYVEIITRGKDRVEKSGEADEGIDSDSTVLRTSAEAIRMLCRFGSRHEAEKALEIGHDIERWLEQSEHIKSVSDAGSVASADTAVEPAALAAAYCAIGISQAHWARHTYDVEKRAEIQAKAVQYLRRSLSPGLGDSNNVEALYALALVLAETRDIPGAIKVVKRALSPVARGQTTISADGVLSSGLISEYGRERKLIPLWHLLALLLTSRADFVAAEKACEAAFEQFGDPTALFGRDDEFRSEHLKQTIGQDSASRGVVDRMEAFERSSILQIKMTQLALVETIEGSISAVDGCDELIALYGRLFGDPNVERVKLEASATALQPPKSAIGTVRGSIFRGRGSVKASQPDSPVRNSSVMSSKGSAPQSGTAPAISVTEEDGTTHDTGHHRHHLFHHKHHDNQTGVKRSGSKLRKRSSSLRRQSETEADPTPDVPPLPANVPNGSPAQGTGNHKSPRRASVSSNPRKSVESGDRSLRAIPHNMNHVSPPLTQEGRHPRQDVRLPSPLPHVDFVPSDPRFTKLQERRQKVSLLVDIWIFISGLYSRAQMFQDAREAVTEAMKLVEAFELEVSQESSTAKSLAEKGWGAGKSVEELWADAFTARGELLVAQAHKHQARTDFERALLHFPDHPAGIVGLSNVLLDIYSEVIPLEPSLEANFSTPSATSSVSPVQQNRDETKTRHLTSHIPSAENQLSPPLLNRLAARDRAFGLLSTLTKLGSGWDYSEAWYALARAYEESGQIEKTREVLWWCVELEDTHPVRSWRNVALGGFVL</sequence>
<feature type="compositionally biased region" description="Polar residues" evidence="3">
    <location>
        <begin position="833"/>
        <end position="844"/>
    </location>
</feature>
<evidence type="ECO:0000313" key="4">
    <source>
        <dbReference type="EMBL" id="KAF2819200.1"/>
    </source>
</evidence>